<dbReference type="CDD" id="cd04168">
    <property type="entry name" value="TetM_like"/>
    <property type="match status" value="1"/>
</dbReference>
<keyword evidence="4" id="KW-0342">GTP-binding</keyword>
<dbReference type="Gene3D" id="3.30.230.10">
    <property type="match status" value="1"/>
</dbReference>
<dbReference type="CDD" id="cd10912">
    <property type="entry name" value="PIN_YacP-like"/>
    <property type="match status" value="1"/>
</dbReference>
<dbReference type="SUPFAM" id="SSF54980">
    <property type="entry name" value="EF-G C-terminal domain-like"/>
    <property type="match status" value="2"/>
</dbReference>
<dbReference type="PANTHER" id="PTHR43261:SF1">
    <property type="entry name" value="RIBOSOME-RELEASING FACTOR 2, MITOCHONDRIAL"/>
    <property type="match status" value="1"/>
</dbReference>
<dbReference type="PANTHER" id="PTHR43261">
    <property type="entry name" value="TRANSLATION ELONGATION FACTOR G-RELATED"/>
    <property type="match status" value="1"/>
</dbReference>
<dbReference type="Pfam" id="PF00009">
    <property type="entry name" value="GTP_EFTU"/>
    <property type="match status" value="1"/>
</dbReference>
<dbReference type="Pfam" id="PF00679">
    <property type="entry name" value="EFG_C"/>
    <property type="match status" value="1"/>
</dbReference>
<dbReference type="InterPro" id="IPR027417">
    <property type="entry name" value="P-loop_NTPase"/>
</dbReference>
<dbReference type="Gene3D" id="3.30.70.240">
    <property type="match status" value="1"/>
</dbReference>
<dbReference type="InterPro" id="IPR053905">
    <property type="entry name" value="EF-G-like_DII"/>
</dbReference>
<dbReference type="EMBL" id="AGYR01000056">
    <property type="protein sequence ID" value="ENZ08948.1"/>
    <property type="molecule type" value="Genomic_DNA"/>
</dbReference>
<dbReference type="PROSITE" id="PS00301">
    <property type="entry name" value="G_TR_1"/>
    <property type="match status" value="1"/>
</dbReference>
<dbReference type="Gene3D" id="3.30.70.870">
    <property type="entry name" value="Elongation Factor G (Translational Gtpase), domain 3"/>
    <property type="match status" value="1"/>
</dbReference>
<evidence type="ECO:0000256" key="3">
    <source>
        <dbReference type="ARBA" id="ARBA00022917"/>
    </source>
</evidence>
<dbReference type="SUPFAM" id="SSF50447">
    <property type="entry name" value="Translation proteins"/>
    <property type="match status" value="1"/>
</dbReference>
<dbReference type="HOGENOM" id="CLU_002794_5_0_9"/>
<dbReference type="Proteomes" id="UP000013085">
    <property type="component" value="Unassembled WGS sequence"/>
</dbReference>
<keyword evidence="5" id="KW-0046">Antibiotic resistance</keyword>
<dbReference type="NCBIfam" id="TIGR00231">
    <property type="entry name" value="small_GTP"/>
    <property type="match status" value="1"/>
</dbReference>
<dbReference type="SUPFAM" id="SSF52540">
    <property type="entry name" value="P-loop containing nucleoside triphosphate hydrolases"/>
    <property type="match status" value="1"/>
</dbReference>
<evidence type="ECO:0000256" key="6">
    <source>
        <dbReference type="SAM" id="MobiDB-lite"/>
    </source>
</evidence>
<dbReference type="InterPro" id="IPR005225">
    <property type="entry name" value="Small_GTP-bd"/>
</dbReference>
<dbReference type="InterPro" id="IPR035647">
    <property type="entry name" value="EFG_III/V"/>
</dbReference>
<dbReference type="InterPro" id="IPR010298">
    <property type="entry name" value="YacP-like"/>
</dbReference>
<evidence type="ECO:0000313" key="8">
    <source>
        <dbReference type="EMBL" id="ENZ08948.1"/>
    </source>
</evidence>
<evidence type="ECO:0000256" key="5">
    <source>
        <dbReference type="ARBA" id="ARBA00023251"/>
    </source>
</evidence>
<dbReference type="GO" id="GO:0046677">
    <property type="term" value="P:response to antibiotic"/>
    <property type="evidence" value="ECO:0007669"/>
    <property type="project" value="UniProtKB-KW"/>
</dbReference>
<dbReference type="SMART" id="SM00838">
    <property type="entry name" value="EFG_C"/>
    <property type="match status" value="1"/>
</dbReference>
<dbReference type="PATRIC" id="fig|999408.3.peg.5065"/>
<dbReference type="CDD" id="cd03711">
    <property type="entry name" value="Tet_C"/>
    <property type="match status" value="1"/>
</dbReference>
<evidence type="ECO:0000256" key="2">
    <source>
        <dbReference type="ARBA" id="ARBA00022741"/>
    </source>
</evidence>
<dbReference type="SMART" id="SM00889">
    <property type="entry name" value="EFG_IV"/>
    <property type="match status" value="1"/>
</dbReference>
<evidence type="ECO:0000259" key="7">
    <source>
        <dbReference type="PROSITE" id="PS51722"/>
    </source>
</evidence>
<dbReference type="Gene3D" id="3.40.50.300">
    <property type="entry name" value="P-loop containing nucleotide triphosphate hydrolases"/>
    <property type="match status" value="1"/>
</dbReference>
<dbReference type="Pfam" id="PF03764">
    <property type="entry name" value="EFG_IV"/>
    <property type="match status" value="1"/>
</dbReference>
<dbReference type="Pfam" id="PF14492">
    <property type="entry name" value="EFG_III"/>
    <property type="match status" value="1"/>
</dbReference>
<organism evidence="8 9">
    <name type="scientific">[Clostridium] clostridioforme 90A8</name>
    <dbReference type="NCBI Taxonomy" id="999408"/>
    <lineage>
        <taxon>Bacteria</taxon>
        <taxon>Bacillati</taxon>
        <taxon>Bacillota</taxon>
        <taxon>Clostridia</taxon>
        <taxon>Lachnospirales</taxon>
        <taxon>Lachnospiraceae</taxon>
        <taxon>Enterocloster</taxon>
    </lineage>
</organism>
<dbReference type="InterPro" id="IPR020568">
    <property type="entry name" value="Ribosomal_Su5_D2-typ_SF"/>
</dbReference>
<gene>
    <name evidence="8" type="ORF">HMPREF1090_04711</name>
</gene>
<evidence type="ECO:0000313" key="9">
    <source>
        <dbReference type="Proteomes" id="UP000013085"/>
    </source>
</evidence>
<dbReference type="RefSeq" id="WP_002587585.1">
    <property type="nucleotide sequence ID" value="NZ_KB850988.1"/>
</dbReference>
<evidence type="ECO:0000256" key="4">
    <source>
        <dbReference type="ARBA" id="ARBA00023134"/>
    </source>
</evidence>
<comment type="function">
    <text evidence="1">Abolishes the inhibitory effect of tetracyclin on protein synthesis by a non-covalent modification of the ribosomes.</text>
</comment>
<dbReference type="Pfam" id="PF05991">
    <property type="entry name" value="NYN_YacP"/>
    <property type="match status" value="1"/>
</dbReference>
<dbReference type="PRINTS" id="PR01037">
    <property type="entry name" value="TCRTETOQM"/>
</dbReference>
<dbReference type="InterPro" id="IPR000795">
    <property type="entry name" value="T_Tr_GTP-bd_dom"/>
</dbReference>
<dbReference type="InterPro" id="IPR000640">
    <property type="entry name" value="EFG_V-like"/>
</dbReference>
<accession>A0A0E2H4H2</accession>
<comment type="caution">
    <text evidence="8">The sequence shown here is derived from an EMBL/GenBank/DDBJ whole genome shotgun (WGS) entry which is preliminary data.</text>
</comment>
<dbReference type="InterPro" id="IPR035650">
    <property type="entry name" value="Tet_C"/>
</dbReference>
<dbReference type="CDD" id="cd01684">
    <property type="entry name" value="Tet_like_IV"/>
    <property type="match status" value="1"/>
</dbReference>
<sequence length="938" mass="106033">MLRETRQQEERQDMKSIVLGILAHVDAGKTTLSEALLYLAGTIRKMGRVDNRDAFLDTYALERARGITIFSKQAALTWEGMPMTLLDTPGHVDFSAEMERTLQVLDYAVLVISGADGVQSHTITLWRLLAKYRIPVFLFVNKMDQPGTDREQRMRELQKRLDDGCVDFAGVGTEEFMEHAAMCDEKLLERYLETGDVEDDEIRRLIKERRLFPCFFGSALKLTGVEELLDGIRRWALMPEYPQEFEAKVYKISRDDQGNRLTHLKVTGGRLKVKGTVSGGNTEKPSEAWQEKVNQIRVYSGERYEAVPEAEAGTICAVSGLTRTYPGQGLGAGEDSMLPVLEPVLSYQVKLPEGCDGAVMLPKFRQLEEEDPLLRVVWNEELKEISMQLMGEVQIEVLKSLIEERFGVRAEFGTGNIVYKETIAGAVEGVGHFEPLRHYAEVHLLMEPGERGSGLQFEARCSEDDLDRNWQRLVLTHLEEKVHRGVLTGAAITDMKITLVAGRAHNKHTEGGDFRQATYRALRQGLMEAACILLEPWYTFRLEVPEASIGRAMTDIEKRCGTCVIEENRQGQAVLTGQAPVASMRGYQSEVMSYTRGQGRLACTLKGYEPCHNSREIIEQTGYDPERDTENPTGSVFCAHGAGFVVSWDRVKEYMHVDSGLVIESPDGEEMDEKGDLAFCRNPGKSSAGQEEHVEAWLGTDEIDAILERTFYSNSRDKSPRKGYPGRSRESRNAVTYSGPVTRTYQKQEARQEYLLVDGYNIIFAWEELRELARDNMDGARGRLMDLLCNYQAIRRCCLMVVFDAYRVAGHVTEVSEYHNIQVVYTKEAETADQYIEKFAHENARRFDVSVATSDGVEQVIILGQGCRLISARELKEELDRVNGMLREEYLEQPPLKRNRLYDILPEEVIRQMREAAGEDNQDPPAEAPSSAGKQESR</sequence>
<dbReference type="InterPro" id="IPR005517">
    <property type="entry name" value="Transl_elong_EFG/EF2_IV"/>
</dbReference>
<dbReference type="AlphaFoldDB" id="A0A0E2H4H2"/>
<reference evidence="8 9" key="1">
    <citation type="submission" date="2013-01" db="EMBL/GenBank/DDBJ databases">
        <title>The Genome Sequence of Clostridium clostridioforme 90A8.</title>
        <authorList>
            <consortium name="The Broad Institute Genome Sequencing Platform"/>
            <person name="Earl A."/>
            <person name="Ward D."/>
            <person name="Feldgarden M."/>
            <person name="Gevers D."/>
            <person name="Courvalin P."/>
            <person name="Lambert T."/>
            <person name="Walker B."/>
            <person name="Young S.K."/>
            <person name="Zeng Q."/>
            <person name="Gargeya S."/>
            <person name="Fitzgerald M."/>
            <person name="Haas B."/>
            <person name="Abouelleil A."/>
            <person name="Alvarado L."/>
            <person name="Arachchi H.M."/>
            <person name="Berlin A.M."/>
            <person name="Chapman S.B."/>
            <person name="Dewar J."/>
            <person name="Goldberg J."/>
            <person name="Griggs A."/>
            <person name="Gujja S."/>
            <person name="Hansen M."/>
            <person name="Howarth C."/>
            <person name="Imamovic A."/>
            <person name="Larimer J."/>
            <person name="McCowan C."/>
            <person name="Murphy C."/>
            <person name="Neiman D."/>
            <person name="Pearson M."/>
            <person name="Priest M."/>
            <person name="Roberts A."/>
            <person name="Saif S."/>
            <person name="Shea T."/>
            <person name="Sisk P."/>
            <person name="Sykes S."/>
            <person name="Wortman J."/>
            <person name="Nusbaum C."/>
            <person name="Birren B."/>
        </authorList>
    </citation>
    <scope>NUCLEOTIDE SEQUENCE [LARGE SCALE GENOMIC DNA]</scope>
    <source>
        <strain evidence="8 9">90A8</strain>
    </source>
</reference>
<evidence type="ECO:0000256" key="1">
    <source>
        <dbReference type="ARBA" id="ARBA00003987"/>
    </source>
</evidence>
<dbReference type="Pfam" id="PF22042">
    <property type="entry name" value="EF-G_D2"/>
    <property type="match status" value="1"/>
</dbReference>
<dbReference type="GO" id="GO:0006412">
    <property type="term" value="P:translation"/>
    <property type="evidence" value="ECO:0007669"/>
    <property type="project" value="UniProtKB-KW"/>
</dbReference>
<dbReference type="InterPro" id="IPR009000">
    <property type="entry name" value="Transl_B-barrel_sf"/>
</dbReference>
<feature type="domain" description="Tr-type G" evidence="7">
    <location>
        <begin position="14"/>
        <end position="240"/>
    </location>
</feature>
<feature type="region of interest" description="Disordered" evidence="6">
    <location>
        <begin position="912"/>
        <end position="938"/>
    </location>
</feature>
<dbReference type="InterPro" id="IPR031157">
    <property type="entry name" value="G_TR_CS"/>
</dbReference>
<dbReference type="SUPFAM" id="SSF54211">
    <property type="entry name" value="Ribosomal protein S5 domain 2-like"/>
    <property type="match status" value="1"/>
</dbReference>
<name>A0A0E2H4H2_9FIRM</name>
<protein>
    <submittedName>
        <fullName evidence="8">Small GTP-binding protein domain protein</fullName>
    </submittedName>
</protein>
<dbReference type="GO" id="GO:0003924">
    <property type="term" value="F:GTPase activity"/>
    <property type="evidence" value="ECO:0007669"/>
    <property type="project" value="InterPro"/>
</dbReference>
<proteinExistence type="predicted"/>
<feature type="region of interest" description="Disordered" evidence="6">
    <location>
        <begin position="715"/>
        <end position="738"/>
    </location>
</feature>
<dbReference type="InterPro" id="IPR041095">
    <property type="entry name" value="EFG_II"/>
</dbReference>
<dbReference type="InterPro" id="IPR014721">
    <property type="entry name" value="Ribsml_uS5_D2-typ_fold_subgr"/>
</dbReference>
<keyword evidence="2" id="KW-0547">Nucleotide-binding</keyword>
<dbReference type="GO" id="GO:0032790">
    <property type="term" value="P:ribosome disassembly"/>
    <property type="evidence" value="ECO:0007669"/>
    <property type="project" value="TreeGrafter"/>
</dbReference>
<dbReference type="GO" id="GO:0005525">
    <property type="term" value="F:GTP binding"/>
    <property type="evidence" value="ECO:0007669"/>
    <property type="project" value="UniProtKB-KW"/>
</dbReference>
<dbReference type="Gene3D" id="2.40.30.10">
    <property type="entry name" value="Translation factors"/>
    <property type="match status" value="1"/>
</dbReference>
<keyword evidence="3" id="KW-0648">Protein biosynthesis</keyword>
<dbReference type="PROSITE" id="PS51722">
    <property type="entry name" value="G_TR_2"/>
    <property type="match status" value="1"/>
</dbReference>
<dbReference type="PRINTS" id="PR00315">
    <property type="entry name" value="ELONGATNFCT"/>
</dbReference>